<dbReference type="EMBL" id="VAHF01000001">
    <property type="protein sequence ID" value="TXG74459.1"/>
    <property type="molecule type" value="Genomic_DNA"/>
</dbReference>
<comment type="caution">
    <text evidence="1">The sequence shown here is derived from an EMBL/GenBank/DDBJ whole genome shotgun (WGS) entry which is preliminary data.</text>
</comment>
<sequence length="148" mass="16426">MCGPLLPHIEINNDKPISTPDYIEWLNSQPRSSVLYVAMGSVFSFSSSQIDEMVAGLLVGGTVHSSIVEDWKVGWSLRNELRGNKLITREVIAKTVHKFMDINGSDRRELNERSKQFQQILKGAAAKGGSSEANLDAFIKDITQCHAH</sequence>
<name>A0A5C7IZ77_9ROSI</name>
<evidence type="ECO:0000313" key="2">
    <source>
        <dbReference type="Proteomes" id="UP000323000"/>
    </source>
</evidence>
<reference evidence="2" key="1">
    <citation type="journal article" date="2019" name="Gigascience">
        <title>De novo genome assembly of the endangered Acer yangbiense, a plant species with extremely small populations endemic to Yunnan Province, China.</title>
        <authorList>
            <person name="Yang J."/>
            <person name="Wariss H.M."/>
            <person name="Tao L."/>
            <person name="Zhang R."/>
            <person name="Yun Q."/>
            <person name="Hollingsworth P."/>
            <person name="Dao Z."/>
            <person name="Luo G."/>
            <person name="Guo H."/>
            <person name="Ma Y."/>
            <person name="Sun W."/>
        </authorList>
    </citation>
    <scope>NUCLEOTIDE SEQUENCE [LARGE SCALE GENOMIC DNA]</scope>
    <source>
        <strain evidence="2">cv. Malutang</strain>
    </source>
</reference>
<protein>
    <submittedName>
        <fullName evidence="1">Uncharacterized protein</fullName>
    </submittedName>
</protein>
<dbReference type="SUPFAM" id="SSF53756">
    <property type="entry name" value="UDP-Glycosyltransferase/glycogen phosphorylase"/>
    <property type="match status" value="1"/>
</dbReference>
<dbReference type="Gene3D" id="3.40.50.2000">
    <property type="entry name" value="Glycogen Phosphorylase B"/>
    <property type="match status" value="1"/>
</dbReference>
<accession>A0A5C7IZ77</accession>
<dbReference type="Proteomes" id="UP000323000">
    <property type="component" value="Chromosome 1"/>
</dbReference>
<organism evidence="1 2">
    <name type="scientific">Acer yangbiense</name>
    <dbReference type="NCBI Taxonomy" id="1000413"/>
    <lineage>
        <taxon>Eukaryota</taxon>
        <taxon>Viridiplantae</taxon>
        <taxon>Streptophyta</taxon>
        <taxon>Embryophyta</taxon>
        <taxon>Tracheophyta</taxon>
        <taxon>Spermatophyta</taxon>
        <taxon>Magnoliopsida</taxon>
        <taxon>eudicotyledons</taxon>
        <taxon>Gunneridae</taxon>
        <taxon>Pentapetalae</taxon>
        <taxon>rosids</taxon>
        <taxon>malvids</taxon>
        <taxon>Sapindales</taxon>
        <taxon>Sapindaceae</taxon>
        <taxon>Hippocastanoideae</taxon>
        <taxon>Acereae</taxon>
        <taxon>Acer</taxon>
    </lineage>
</organism>
<keyword evidence="2" id="KW-1185">Reference proteome</keyword>
<dbReference type="PANTHER" id="PTHR48045">
    <property type="entry name" value="UDP-GLYCOSYLTRANSFERASE 72B1"/>
    <property type="match status" value="1"/>
</dbReference>
<gene>
    <name evidence="1" type="ORF">EZV62_003038</name>
</gene>
<dbReference type="PANTHER" id="PTHR48045:SF22">
    <property type="entry name" value="UDP-GLUCURONOSYL_UDP-GLUCOSYLTRANSFERASE"/>
    <property type="match status" value="1"/>
</dbReference>
<dbReference type="AlphaFoldDB" id="A0A5C7IZ77"/>
<proteinExistence type="predicted"/>
<dbReference type="OrthoDB" id="547990at2759"/>
<evidence type="ECO:0000313" key="1">
    <source>
        <dbReference type="EMBL" id="TXG74459.1"/>
    </source>
</evidence>